<dbReference type="InterPro" id="IPR017853">
    <property type="entry name" value="GH"/>
</dbReference>
<keyword evidence="7" id="KW-0732">Signal</keyword>
<dbReference type="AlphaFoldDB" id="A0A9W9ENW4"/>
<keyword evidence="4" id="KW-0119">Carbohydrate metabolism</keyword>
<gene>
    <name evidence="9" type="ORF">N7532_009976</name>
</gene>
<comment type="caution">
    <text evidence="9">The sequence shown here is derived from an EMBL/GenBank/DDBJ whole genome shotgun (WGS) entry which is preliminary data.</text>
</comment>
<dbReference type="Pfam" id="PF00933">
    <property type="entry name" value="Glyco_hydro_3"/>
    <property type="match status" value="1"/>
</dbReference>
<evidence type="ECO:0000256" key="2">
    <source>
        <dbReference type="ARBA" id="ARBA00022801"/>
    </source>
</evidence>
<dbReference type="OrthoDB" id="416222at2759"/>
<reference evidence="9" key="2">
    <citation type="journal article" date="2023" name="IMA Fungus">
        <title>Comparative genomic study of the Penicillium genus elucidates a diverse pangenome and 15 lateral gene transfer events.</title>
        <authorList>
            <person name="Petersen C."/>
            <person name="Sorensen T."/>
            <person name="Nielsen M.R."/>
            <person name="Sondergaard T.E."/>
            <person name="Sorensen J.L."/>
            <person name="Fitzpatrick D.A."/>
            <person name="Frisvad J.C."/>
            <person name="Nielsen K.L."/>
        </authorList>
    </citation>
    <scope>NUCLEOTIDE SEQUENCE</scope>
    <source>
        <strain evidence="9">IBT 30761</strain>
    </source>
</reference>
<keyword evidence="3" id="KW-0325">Glycoprotein</keyword>
<proteinExistence type="inferred from homology"/>
<evidence type="ECO:0000256" key="7">
    <source>
        <dbReference type="SAM" id="SignalP"/>
    </source>
</evidence>
<evidence type="ECO:0000313" key="9">
    <source>
        <dbReference type="EMBL" id="KAJ5085205.1"/>
    </source>
</evidence>
<evidence type="ECO:0000256" key="6">
    <source>
        <dbReference type="SAM" id="MobiDB-lite"/>
    </source>
</evidence>
<dbReference type="Gene3D" id="3.20.20.300">
    <property type="entry name" value="Glycoside hydrolase, family 3, N-terminal domain"/>
    <property type="match status" value="1"/>
</dbReference>
<sequence>MRWTTTSQLAHLCLGLADVTRAHTIPSNQTVQAGHHVIFSYPGLQPPDHLFDLIKQGKVGGIILFGENVGANLSTVVGEFQDAYKKSPAYAGVPLIITTDQEGGKIRRLPGGPEMSAKQVGQSSNPKHAANQAAKDAASALSDYQLNTNLAPVLDVYRQPGDFMDSYDRSFGNTSALVGTCASAFITAQQDAGVIATAKHFPGLGAASTNENTDEKPVVIDQTLGQLRSVDEEPYHEAIAAEIDMVMTSWAIYPALDSKYPSGLSKKWVQGELRERLGFRGVTITDAIEAGALENFGNDAERGLLAAQAGMDVLLASARNVTQGEAIVDALVSALQEGSLPTEPFSEATDRILALRRRISA</sequence>
<feature type="chain" id="PRO_5040764371" evidence="7">
    <location>
        <begin position="23"/>
        <end position="361"/>
    </location>
</feature>
<dbReference type="GO" id="GO:0009254">
    <property type="term" value="P:peptidoglycan turnover"/>
    <property type="evidence" value="ECO:0007669"/>
    <property type="project" value="TreeGrafter"/>
</dbReference>
<dbReference type="PANTHER" id="PTHR30480:SF14">
    <property type="entry name" value="HYDROLASE, PUTATIVE (AFU_ORTHOLOGUE AFUA_4G13770)-RELATED"/>
    <property type="match status" value="1"/>
</dbReference>
<accession>A0A9W9ENW4</accession>
<dbReference type="SUPFAM" id="SSF51445">
    <property type="entry name" value="(Trans)glycosidases"/>
    <property type="match status" value="1"/>
</dbReference>
<evidence type="ECO:0000313" key="10">
    <source>
        <dbReference type="Proteomes" id="UP001149074"/>
    </source>
</evidence>
<keyword evidence="5" id="KW-0326">Glycosidase</keyword>
<name>A0A9W9ENW4_9EURO</name>
<dbReference type="GO" id="GO:0004553">
    <property type="term" value="F:hydrolase activity, hydrolyzing O-glycosyl compounds"/>
    <property type="evidence" value="ECO:0007669"/>
    <property type="project" value="InterPro"/>
</dbReference>
<dbReference type="PANTHER" id="PTHR30480">
    <property type="entry name" value="BETA-HEXOSAMINIDASE-RELATED"/>
    <property type="match status" value="1"/>
</dbReference>
<dbReference type="InterPro" id="IPR001764">
    <property type="entry name" value="Glyco_hydro_3_N"/>
</dbReference>
<dbReference type="RefSeq" id="XP_056469883.1">
    <property type="nucleotide sequence ID" value="XM_056622467.1"/>
</dbReference>
<evidence type="ECO:0000256" key="3">
    <source>
        <dbReference type="ARBA" id="ARBA00023180"/>
    </source>
</evidence>
<dbReference type="InterPro" id="IPR036962">
    <property type="entry name" value="Glyco_hydro_3_N_sf"/>
</dbReference>
<dbReference type="InterPro" id="IPR050226">
    <property type="entry name" value="NagZ_Beta-hexosaminidase"/>
</dbReference>
<evidence type="ECO:0000259" key="8">
    <source>
        <dbReference type="Pfam" id="PF00933"/>
    </source>
</evidence>
<keyword evidence="10" id="KW-1185">Reference proteome</keyword>
<dbReference type="EMBL" id="JAPQKI010000010">
    <property type="protein sequence ID" value="KAJ5085205.1"/>
    <property type="molecule type" value="Genomic_DNA"/>
</dbReference>
<feature type="domain" description="Glycoside hydrolase family 3 N-terminal" evidence="8">
    <location>
        <begin position="48"/>
        <end position="354"/>
    </location>
</feature>
<evidence type="ECO:0000256" key="4">
    <source>
        <dbReference type="ARBA" id="ARBA00023277"/>
    </source>
</evidence>
<organism evidence="9 10">
    <name type="scientific">Penicillium argentinense</name>
    <dbReference type="NCBI Taxonomy" id="1131581"/>
    <lineage>
        <taxon>Eukaryota</taxon>
        <taxon>Fungi</taxon>
        <taxon>Dikarya</taxon>
        <taxon>Ascomycota</taxon>
        <taxon>Pezizomycotina</taxon>
        <taxon>Eurotiomycetes</taxon>
        <taxon>Eurotiomycetidae</taxon>
        <taxon>Eurotiales</taxon>
        <taxon>Aspergillaceae</taxon>
        <taxon>Penicillium</taxon>
    </lineage>
</organism>
<evidence type="ECO:0000256" key="5">
    <source>
        <dbReference type="ARBA" id="ARBA00023295"/>
    </source>
</evidence>
<reference evidence="9" key="1">
    <citation type="submission" date="2022-11" db="EMBL/GenBank/DDBJ databases">
        <authorList>
            <person name="Petersen C."/>
        </authorList>
    </citation>
    <scope>NUCLEOTIDE SEQUENCE</scope>
    <source>
        <strain evidence="9">IBT 30761</strain>
    </source>
</reference>
<feature type="signal peptide" evidence="7">
    <location>
        <begin position="1"/>
        <end position="22"/>
    </location>
</feature>
<protein>
    <submittedName>
        <fullName evidence="9">Secreted glycosyl hydrolase</fullName>
    </submittedName>
</protein>
<keyword evidence="2 9" id="KW-0378">Hydrolase</keyword>
<dbReference type="Proteomes" id="UP001149074">
    <property type="component" value="Unassembled WGS sequence"/>
</dbReference>
<evidence type="ECO:0000256" key="1">
    <source>
        <dbReference type="ARBA" id="ARBA00005336"/>
    </source>
</evidence>
<dbReference type="GO" id="GO:0005975">
    <property type="term" value="P:carbohydrate metabolic process"/>
    <property type="evidence" value="ECO:0007669"/>
    <property type="project" value="InterPro"/>
</dbReference>
<feature type="region of interest" description="Disordered" evidence="6">
    <location>
        <begin position="103"/>
        <end position="126"/>
    </location>
</feature>
<dbReference type="GeneID" id="81361446"/>
<comment type="similarity">
    <text evidence="1">Belongs to the glycosyl hydrolase 3 family.</text>
</comment>